<dbReference type="SMART" id="SM00220">
    <property type="entry name" value="S_TKc"/>
    <property type="match status" value="1"/>
</dbReference>
<evidence type="ECO:0000259" key="20">
    <source>
        <dbReference type="PROSITE" id="PS50011"/>
    </source>
</evidence>
<dbReference type="CDD" id="cd23509">
    <property type="entry name" value="Gnk2-like"/>
    <property type="match status" value="2"/>
</dbReference>
<feature type="binding site" evidence="17">
    <location>
        <position position="351"/>
    </location>
    <ligand>
        <name>ATP</name>
        <dbReference type="ChEBI" id="CHEBI:30616"/>
    </ligand>
</feature>
<evidence type="ECO:0000313" key="22">
    <source>
        <dbReference type="EMBL" id="KAF8669163.1"/>
    </source>
</evidence>
<evidence type="ECO:0000256" key="3">
    <source>
        <dbReference type="ARBA" id="ARBA00010217"/>
    </source>
</evidence>
<dbReference type="EMBL" id="JACEFO010002272">
    <property type="protein sequence ID" value="KAF8669163.1"/>
    <property type="molecule type" value="Genomic_DNA"/>
</dbReference>
<dbReference type="Gene3D" id="3.30.430.20">
    <property type="entry name" value="Gnk2 domain, C-X8-C-X2-C motif"/>
    <property type="match status" value="2"/>
</dbReference>
<feature type="signal peptide" evidence="19">
    <location>
        <begin position="1"/>
        <end position="29"/>
    </location>
</feature>
<comment type="similarity">
    <text evidence="2">In the N-terminal section; belongs to the leguminous lectin family.</text>
</comment>
<dbReference type="Pfam" id="PF00069">
    <property type="entry name" value="Pkinase"/>
    <property type="match status" value="1"/>
</dbReference>
<comment type="subcellular location">
    <subcellularLocation>
        <location evidence="1">Cell membrane</location>
        <topology evidence="1">Single-pass type I membrane protein</topology>
    </subcellularLocation>
</comment>
<dbReference type="InterPro" id="IPR000719">
    <property type="entry name" value="Prot_kinase_dom"/>
</dbReference>
<dbReference type="FunFam" id="3.30.430.20:FF:000002">
    <property type="entry name" value="Cysteine-rich receptor-like protein kinase 10"/>
    <property type="match status" value="1"/>
</dbReference>
<feature type="chain" id="PRO_5032558136" evidence="19">
    <location>
        <begin position="30"/>
        <end position="633"/>
    </location>
</feature>
<dbReference type="InterPro" id="IPR002902">
    <property type="entry name" value="GNK2"/>
</dbReference>
<dbReference type="Proteomes" id="UP000636709">
    <property type="component" value="Unassembled WGS sequence"/>
</dbReference>
<keyword evidence="12 17" id="KW-0067">ATP-binding</keyword>
<accession>A0A835AQ44</accession>
<reference evidence="22" key="1">
    <citation type="submission" date="2020-07" db="EMBL/GenBank/DDBJ databases">
        <title>Genome sequence and genetic diversity analysis of an under-domesticated orphan crop, white fonio (Digitaria exilis).</title>
        <authorList>
            <person name="Bennetzen J.L."/>
            <person name="Chen S."/>
            <person name="Ma X."/>
            <person name="Wang X."/>
            <person name="Yssel A.E.J."/>
            <person name="Chaluvadi S.R."/>
            <person name="Johnson M."/>
            <person name="Gangashetty P."/>
            <person name="Hamidou F."/>
            <person name="Sanogo M.D."/>
            <person name="Zwaenepoel A."/>
            <person name="Wallace J."/>
            <person name="Van De Peer Y."/>
            <person name="Van Deynze A."/>
        </authorList>
    </citation>
    <scope>NUCLEOTIDE SEQUENCE</scope>
    <source>
        <tissue evidence="22">Leaves</tissue>
    </source>
</reference>
<gene>
    <name evidence="22" type="ORF">HU200_051490</name>
</gene>
<feature type="region of interest" description="Disordered" evidence="18">
    <location>
        <begin position="264"/>
        <end position="283"/>
    </location>
</feature>
<keyword evidence="10 17" id="KW-0547">Nucleotide-binding</keyword>
<keyword evidence="9" id="KW-0677">Repeat</keyword>
<dbReference type="PROSITE" id="PS00108">
    <property type="entry name" value="PROTEIN_KINASE_ST"/>
    <property type="match status" value="1"/>
</dbReference>
<comment type="similarity">
    <text evidence="3">In the C-terminal section; belongs to the protein kinase superfamily. Ser/Thr protein kinase family.</text>
</comment>
<dbReference type="Gene3D" id="1.10.510.10">
    <property type="entry name" value="Transferase(Phosphotransferase) domain 1"/>
    <property type="match status" value="1"/>
</dbReference>
<keyword evidence="14" id="KW-0472">Membrane</keyword>
<keyword evidence="6" id="KW-0808">Transferase</keyword>
<keyword evidence="23" id="KW-1185">Reference proteome</keyword>
<evidence type="ECO:0000313" key="23">
    <source>
        <dbReference type="Proteomes" id="UP000636709"/>
    </source>
</evidence>
<feature type="domain" description="Gnk2-homologous" evidence="21">
    <location>
        <begin position="30"/>
        <end position="136"/>
    </location>
</feature>
<evidence type="ECO:0000256" key="12">
    <source>
        <dbReference type="ARBA" id="ARBA00022840"/>
    </source>
</evidence>
<dbReference type="GO" id="GO:0002229">
    <property type="term" value="P:defense response to oomycetes"/>
    <property type="evidence" value="ECO:0007669"/>
    <property type="project" value="UniProtKB-ARBA"/>
</dbReference>
<dbReference type="InterPro" id="IPR008271">
    <property type="entry name" value="Ser/Thr_kinase_AS"/>
</dbReference>
<dbReference type="InterPro" id="IPR011009">
    <property type="entry name" value="Kinase-like_dom_sf"/>
</dbReference>
<evidence type="ECO:0000256" key="19">
    <source>
        <dbReference type="SAM" id="SignalP"/>
    </source>
</evidence>
<dbReference type="FunFam" id="3.30.200.20:FF:000466">
    <property type="entry name" value="Putative LRR receptor-like serine/threonine-protein kinase"/>
    <property type="match status" value="1"/>
</dbReference>
<evidence type="ECO:0000256" key="5">
    <source>
        <dbReference type="ARBA" id="ARBA00022527"/>
    </source>
</evidence>
<dbReference type="SUPFAM" id="SSF56112">
    <property type="entry name" value="Protein kinase-like (PK-like)"/>
    <property type="match status" value="1"/>
</dbReference>
<keyword evidence="7" id="KW-0812">Transmembrane</keyword>
<evidence type="ECO:0000256" key="9">
    <source>
        <dbReference type="ARBA" id="ARBA00022737"/>
    </source>
</evidence>
<evidence type="ECO:0000256" key="1">
    <source>
        <dbReference type="ARBA" id="ARBA00004251"/>
    </source>
</evidence>
<keyword evidence="13" id="KW-1133">Transmembrane helix</keyword>
<dbReference type="PROSITE" id="PS51473">
    <property type="entry name" value="GNK2"/>
    <property type="match status" value="2"/>
</dbReference>
<proteinExistence type="inferred from homology"/>
<evidence type="ECO:0000259" key="21">
    <source>
        <dbReference type="PROSITE" id="PS51473"/>
    </source>
</evidence>
<keyword evidence="4" id="KW-1003">Cell membrane</keyword>
<evidence type="ECO:0000256" key="16">
    <source>
        <dbReference type="ARBA" id="ARBA00023180"/>
    </source>
</evidence>
<keyword evidence="5" id="KW-0723">Serine/threonine-protein kinase</keyword>
<dbReference type="PROSITE" id="PS50011">
    <property type="entry name" value="PROTEIN_KINASE_DOM"/>
    <property type="match status" value="1"/>
</dbReference>
<feature type="domain" description="Protein kinase" evidence="20">
    <location>
        <begin position="322"/>
        <end position="589"/>
    </location>
</feature>
<feature type="domain" description="Gnk2-homologous" evidence="21">
    <location>
        <begin position="141"/>
        <end position="249"/>
    </location>
</feature>
<evidence type="ECO:0000256" key="14">
    <source>
        <dbReference type="ARBA" id="ARBA00023136"/>
    </source>
</evidence>
<dbReference type="AlphaFoldDB" id="A0A835AQ44"/>
<dbReference type="Gene3D" id="3.30.200.20">
    <property type="entry name" value="Phosphorylase Kinase, domain 1"/>
    <property type="match status" value="1"/>
</dbReference>
<dbReference type="GO" id="GO:0005524">
    <property type="term" value="F:ATP binding"/>
    <property type="evidence" value="ECO:0007669"/>
    <property type="project" value="UniProtKB-UniRule"/>
</dbReference>
<evidence type="ECO:0000256" key="8">
    <source>
        <dbReference type="ARBA" id="ARBA00022729"/>
    </source>
</evidence>
<dbReference type="FunFam" id="1.10.510.10:FF:000240">
    <property type="entry name" value="Lectin-domain containing receptor kinase A4.3"/>
    <property type="match status" value="1"/>
</dbReference>
<dbReference type="PANTHER" id="PTHR27002">
    <property type="entry name" value="RECEPTOR-LIKE SERINE/THREONINE-PROTEIN KINASE SD1-8"/>
    <property type="match status" value="1"/>
</dbReference>
<comment type="caution">
    <text evidence="22">The sequence shown here is derived from an EMBL/GenBank/DDBJ whole genome shotgun (WGS) entry which is preliminary data.</text>
</comment>
<evidence type="ECO:0000256" key="2">
    <source>
        <dbReference type="ARBA" id="ARBA00008536"/>
    </source>
</evidence>
<evidence type="ECO:0000256" key="10">
    <source>
        <dbReference type="ARBA" id="ARBA00022741"/>
    </source>
</evidence>
<name>A0A835AQ44_9POAL</name>
<evidence type="ECO:0000256" key="11">
    <source>
        <dbReference type="ARBA" id="ARBA00022777"/>
    </source>
</evidence>
<evidence type="ECO:0000256" key="17">
    <source>
        <dbReference type="PROSITE-ProRule" id="PRU10141"/>
    </source>
</evidence>
<organism evidence="22 23">
    <name type="scientific">Digitaria exilis</name>
    <dbReference type="NCBI Taxonomy" id="1010633"/>
    <lineage>
        <taxon>Eukaryota</taxon>
        <taxon>Viridiplantae</taxon>
        <taxon>Streptophyta</taxon>
        <taxon>Embryophyta</taxon>
        <taxon>Tracheophyta</taxon>
        <taxon>Spermatophyta</taxon>
        <taxon>Magnoliopsida</taxon>
        <taxon>Liliopsida</taxon>
        <taxon>Poales</taxon>
        <taxon>Poaceae</taxon>
        <taxon>PACMAD clade</taxon>
        <taxon>Panicoideae</taxon>
        <taxon>Panicodae</taxon>
        <taxon>Paniceae</taxon>
        <taxon>Anthephorinae</taxon>
        <taxon>Digitaria</taxon>
    </lineage>
</organism>
<protein>
    <submittedName>
        <fullName evidence="22">Uncharacterized protein</fullName>
    </submittedName>
</protein>
<evidence type="ECO:0000256" key="15">
    <source>
        <dbReference type="ARBA" id="ARBA00023170"/>
    </source>
</evidence>
<keyword evidence="8 19" id="KW-0732">Signal</keyword>
<keyword evidence="15" id="KW-0675">Receptor</keyword>
<dbReference type="OrthoDB" id="640734at2759"/>
<dbReference type="GO" id="GO:0004674">
    <property type="term" value="F:protein serine/threonine kinase activity"/>
    <property type="evidence" value="ECO:0007669"/>
    <property type="project" value="UniProtKB-KW"/>
</dbReference>
<dbReference type="InterPro" id="IPR017441">
    <property type="entry name" value="Protein_kinase_ATP_BS"/>
</dbReference>
<keyword evidence="16" id="KW-0325">Glycoprotein</keyword>
<dbReference type="InterPro" id="IPR038408">
    <property type="entry name" value="GNK2_sf"/>
</dbReference>
<evidence type="ECO:0000256" key="4">
    <source>
        <dbReference type="ARBA" id="ARBA00022475"/>
    </source>
</evidence>
<dbReference type="PANTHER" id="PTHR27002:SF911">
    <property type="entry name" value="OS07G0538700 PROTEIN"/>
    <property type="match status" value="1"/>
</dbReference>
<dbReference type="GO" id="GO:0005886">
    <property type="term" value="C:plasma membrane"/>
    <property type="evidence" value="ECO:0007669"/>
    <property type="project" value="UniProtKB-SubCell"/>
</dbReference>
<dbReference type="PROSITE" id="PS00107">
    <property type="entry name" value="PROTEIN_KINASE_ATP"/>
    <property type="match status" value="1"/>
</dbReference>
<evidence type="ECO:0000256" key="6">
    <source>
        <dbReference type="ARBA" id="ARBA00022679"/>
    </source>
</evidence>
<dbReference type="Pfam" id="PF01657">
    <property type="entry name" value="Stress-antifung"/>
    <property type="match status" value="2"/>
</dbReference>
<sequence length="633" mass="69221">MPGYSLRCFSSNIVYTLLLSFLLAPPAAAQLPWTDCGDSGAGVFTQNSTYQSNLGLASTIFPRKASSSASLFAAGSIGAAPDVVYVLSLCRGDVNASTCAESLGVAFQDAQQLCAYSKDVFIYYDLCYLRFSSLNFLAGTDNDQMYLEKTENVSAPTAAFDAAVGALLNATAERAAADPIRRFATGEEASGGSVPAIYALVQCTPDMSPAACRSCLANITQMAPKVFSGSPSGRYIRVRCNYRYELYRFFSGSPLVQLPALASPAPQSHPRVPVPAASSTSPVNGPDSASIIYNKTPMPKSIEGGKCAVFDLLTLQVATDNFHDKNKLGEGGFGTVYKGKLSDGQKIAVKKLSRCTRQALSQLHNEVKLLAELQHIKLVRLLGFCSDRDEMMLVYEHINNGSLDRFLFGIAKGILYLHEDSSIRIIHRDLKSNNILLDENMNPKIADFGLAKLLGGGHTQTKTASVAGTYGYMAPEYALFGEVSPKIDVFSFGVLVLEIIIEKRNTNSDDTDKETNLLTDVWNCWTKGYPLQLVNKPLDRHTRSKLQRCIHIALLCVQENPDDRPSISSVVVMLTRSRVRLQPPRQPAFYFGRDSSSIPDRCIHGNYVYEKYDVIVEDNFSVNDVTNTDPDPR</sequence>
<keyword evidence="11" id="KW-0418">Kinase</keyword>
<evidence type="ECO:0000256" key="18">
    <source>
        <dbReference type="SAM" id="MobiDB-lite"/>
    </source>
</evidence>
<evidence type="ECO:0000256" key="13">
    <source>
        <dbReference type="ARBA" id="ARBA00022989"/>
    </source>
</evidence>
<evidence type="ECO:0000256" key="7">
    <source>
        <dbReference type="ARBA" id="ARBA00022692"/>
    </source>
</evidence>